<organism evidence="2 3">
    <name type="scientific">Cyphellophora europaea (strain CBS 101466)</name>
    <name type="common">Phialophora europaea</name>
    <dbReference type="NCBI Taxonomy" id="1220924"/>
    <lineage>
        <taxon>Eukaryota</taxon>
        <taxon>Fungi</taxon>
        <taxon>Dikarya</taxon>
        <taxon>Ascomycota</taxon>
        <taxon>Pezizomycotina</taxon>
        <taxon>Eurotiomycetes</taxon>
        <taxon>Chaetothyriomycetidae</taxon>
        <taxon>Chaetothyriales</taxon>
        <taxon>Cyphellophoraceae</taxon>
        <taxon>Cyphellophora</taxon>
    </lineage>
</organism>
<dbReference type="Proteomes" id="UP000030752">
    <property type="component" value="Unassembled WGS sequence"/>
</dbReference>
<dbReference type="Pfam" id="PF04366">
    <property type="entry name" value="Ysc84"/>
    <property type="match status" value="1"/>
</dbReference>
<sequence>MAQDSHSTFNFLPSSMDKECSKAAATLRSFCGNPLTGFTESRPLILLAVDSILTSTSSSPVSKSKASIPHEVLANCIALVIFSTARIGMHLSGSTGSGIIIARLSDGSWGPPAGIKVHGLSAGIGAGVAVYDCVCVVNTKEGLMQFTEKRVGLGSQVSVAAGPFGAGGGESRAAEGGLDPQKAIPAVYTYVKTRGLYAGVQIDGTVVSQREDANAAFYGEKVTVQQILRGEVRPQESEKLWPKATAGLMETLNSVETVLKA</sequence>
<gene>
    <name evidence="2" type="ORF">HMPREF1541_07806</name>
</gene>
<dbReference type="PANTHER" id="PTHR15629">
    <property type="entry name" value="SH3YL1 PROTEIN"/>
    <property type="match status" value="1"/>
</dbReference>
<dbReference type="HOGENOM" id="CLU_015320_1_0_1"/>
<dbReference type="InterPro" id="IPR007461">
    <property type="entry name" value="Ysc84_actin-binding"/>
</dbReference>
<protein>
    <recommendedName>
        <fullName evidence="1">Ysc84 actin-binding domain-containing protein</fullName>
    </recommendedName>
</protein>
<dbReference type="RefSeq" id="XP_008720351.1">
    <property type="nucleotide sequence ID" value="XM_008722129.1"/>
</dbReference>
<dbReference type="eggNOG" id="KOG1843">
    <property type="taxonomic scope" value="Eukaryota"/>
</dbReference>
<evidence type="ECO:0000259" key="1">
    <source>
        <dbReference type="Pfam" id="PF04366"/>
    </source>
</evidence>
<dbReference type="PANTHER" id="PTHR15629:SF8">
    <property type="entry name" value="DUF500 DOMAIN PROTEIN (AFU_ORTHOLOGUE AFUA_5G07310)"/>
    <property type="match status" value="1"/>
</dbReference>
<keyword evidence="3" id="KW-1185">Reference proteome</keyword>
<feature type="domain" description="Ysc84 actin-binding" evidence="1">
    <location>
        <begin position="118"/>
        <end position="254"/>
    </location>
</feature>
<dbReference type="OrthoDB" id="10255128at2759"/>
<dbReference type="STRING" id="1220924.W2RM56"/>
<dbReference type="AlphaFoldDB" id="W2RM56"/>
<dbReference type="VEuPathDB" id="FungiDB:HMPREF1541_07806"/>
<reference evidence="2 3" key="1">
    <citation type="submission" date="2013-03" db="EMBL/GenBank/DDBJ databases">
        <title>The Genome Sequence of Phialophora europaea CBS 101466.</title>
        <authorList>
            <consortium name="The Broad Institute Genomics Platform"/>
            <person name="Cuomo C."/>
            <person name="de Hoog S."/>
            <person name="Gorbushina A."/>
            <person name="Walker B."/>
            <person name="Young S.K."/>
            <person name="Zeng Q."/>
            <person name="Gargeya S."/>
            <person name="Fitzgerald M."/>
            <person name="Haas B."/>
            <person name="Abouelleil A."/>
            <person name="Allen A.W."/>
            <person name="Alvarado L."/>
            <person name="Arachchi H.M."/>
            <person name="Berlin A.M."/>
            <person name="Chapman S.B."/>
            <person name="Gainer-Dewar J."/>
            <person name="Goldberg J."/>
            <person name="Griggs A."/>
            <person name="Gujja S."/>
            <person name="Hansen M."/>
            <person name="Howarth C."/>
            <person name="Imamovic A."/>
            <person name="Ireland A."/>
            <person name="Larimer J."/>
            <person name="McCowan C."/>
            <person name="Murphy C."/>
            <person name="Pearson M."/>
            <person name="Poon T.W."/>
            <person name="Priest M."/>
            <person name="Roberts A."/>
            <person name="Saif S."/>
            <person name="Shea T."/>
            <person name="Sisk P."/>
            <person name="Sykes S."/>
            <person name="Wortman J."/>
            <person name="Nusbaum C."/>
            <person name="Birren B."/>
        </authorList>
    </citation>
    <scope>NUCLEOTIDE SEQUENCE [LARGE SCALE GENOMIC DNA]</scope>
    <source>
        <strain evidence="2 3">CBS 101466</strain>
    </source>
</reference>
<dbReference type="GeneID" id="19975145"/>
<evidence type="ECO:0000313" key="2">
    <source>
        <dbReference type="EMBL" id="ETN36819.1"/>
    </source>
</evidence>
<evidence type="ECO:0000313" key="3">
    <source>
        <dbReference type="Proteomes" id="UP000030752"/>
    </source>
</evidence>
<dbReference type="InterPro" id="IPR051702">
    <property type="entry name" value="SH3_domain_YSC84-like"/>
</dbReference>
<dbReference type="InParanoid" id="W2RM56"/>
<dbReference type="GO" id="GO:0035091">
    <property type="term" value="F:phosphatidylinositol binding"/>
    <property type="evidence" value="ECO:0007669"/>
    <property type="project" value="TreeGrafter"/>
</dbReference>
<proteinExistence type="predicted"/>
<accession>W2RM56</accession>
<dbReference type="CDD" id="cd11524">
    <property type="entry name" value="SYLF"/>
    <property type="match status" value="1"/>
</dbReference>
<dbReference type="EMBL" id="KB822724">
    <property type="protein sequence ID" value="ETN36819.1"/>
    <property type="molecule type" value="Genomic_DNA"/>
</dbReference>
<name>W2RM56_CYPE1</name>